<evidence type="ECO:0000313" key="1">
    <source>
        <dbReference type="EMBL" id="KUG22807.1"/>
    </source>
</evidence>
<accession>A0A0W8FPH6</accession>
<gene>
    <name evidence="1" type="ORF">ASZ90_007390</name>
</gene>
<name>A0A0W8FPH6_9ZZZZ</name>
<proteinExistence type="predicted"/>
<protein>
    <submittedName>
        <fullName evidence="1">Uncharacterized protein</fullName>
    </submittedName>
</protein>
<reference evidence="1" key="1">
    <citation type="journal article" date="2015" name="Proc. Natl. Acad. Sci. U.S.A.">
        <title>Networks of energetic and metabolic interactions define dynamics in microbial communities.</title>
        <authorList>
            <person name="Embree M."/>
            <person name="Liu J.K."/>
            <person name="Al-Bassam M.M."/>
            <person name="Zengler K."/>
        </authorList>
    </citation>
    <scope>NUCLEOTIDE SEQUENCE</scope>
</reference>
<sequence length="39" mass="4466">MVEHTREGDLMSVIPAPHTRDKLRPESSLLFTFPPVFLT</sequence>
<organism evidence="1">
    <name type="scientific">hydrocarbon metagenome</name>
    <dbReference type="NCBI Taxonomy" id="938273"/>
    <lineage>
        <taxon>unclassified sequences</taxon>
        <taxon>metagenomes</taxon>
        <taxon>ecological metagenomes</taxon>
    </lineage>
</organism>
<comment type="caution">
    <text evidence="1">The sequence shown here is derived from an EMBL/GenBank/DDBJ whole genome shotgun (WGS) entry which is preliminary data.</text>
</comment>
<dbReference type="AlphaFoldDB" id="A0A0W8FPH6"/>
<dbReference type="EMBL" id="LNQE01000939">
    <property type="protein sequence ID" value="KUG22807.1"/>
    <property type="molecule type" value="Genomic_DNA"/>
</dbReference>